<dbReference type="EMBL" id="FNGF01000004">
    <property type="protein sequence ID" value="SDL26131.1"/>
    <property type="molecule type" value="Genomic_DNA"/>
</dbReference>
<evidence type="ECO:0000313" key="4">
    <source>
        <dbReference type="Proteomes" id="UP000198662"/>
    </source>
</evidence>
<proteinExistence type="predicted"/>
<feature type="transmembrane region" description="Helical" evidence="2">
    <location>
        <begin position="21"/>
        <end position="43"/>
    </location>
</feature>
<sequence>MSVRSAVNGFFFEPVPLGRVAAMRFLAGLYVWIEWWAYMPFIFGHRFVPGELYQPLFIGRILPLPTPDYGLVTGTLVVMLAAATPMMFGYRPKLFGWILFAAYFEWMVIANSYGKVDHASFGFMTLLLVLCLMPSRATWGDREHLSERVGWGFKLVQIAVVCTYFLSAWAKFRYGGWEWANSGVFTWAIIRRGTVFSDWMLDFPGLLHFAQWGMIAFELLSPVVLLVYRWKKVQYAIVAFFYCFHVAVFAALGISFLPHLVAMACFLPLERVDPREIARKTKARFASRGSGPTAREPEPQVETGP</sequence>
<dbReference type="STRING" id="380244.SAMN05216298_3326"/>
<dbReference type="Proteomes" id="UP000198662">
    <property type="component" value="Unassembled WGS sequence"/>
</dbReference>
<dbReference type="AlphaFoldDB" id="A0A1G9ILT0"/>
<protein>
    <recommendedName>
        <fullName evidence="5">Vitamin K-dependent gamma-carboxylase</fullName>
    </recommendedName>
</protein>
<evidence type="ECO:0000313" key="3">
    <source>
        <dbReference type="EMBL" id="SDL26131.1"/>
    </source>
</evidence>
<accession>A0A1G9ILT0</accession>
<reference evidence="4" key="1">
    <citation type="submission" date="2016-10" db="EMBL/GenBank/DDBJ databases">
        <authorList>
            <person name="Varghese N."/>
            <person name="Submissions S."/>
        </authorList>
    </citation>
    <scope>NUCLEOTIDE SEQUENCE [LARGE SCALE GENOMIC DNA]</scope>
    <source>
        <strain evidence="4">CGMCC 4.3147</strain>
    </source>
</reference>
<evidence type="ECO:0000256" key="2">
    <source>
        <dbReference type="SAM" id="Phobius"/>
    </source>
</evidence>
<keyword evidence="2" id="KW-0812">Transmembrane</keyword>
<feature type="transmembrane region" description="Helical" evidence="2">
    <location>
        <begin position="235"/>
        <end position="257"/>
    </location>
</feature>
<name>A0A1G9ILT0_9ACTN</name>
<feature type="region of interest" description="Disordered" evidence="1">
    <location>
        <begin position="283"/>
        <end position="305"/>
    </location>
</feature>
<keyword evidence="2" id="KW-1133">Transmembrane helix</keyword>
<feature type="transmembrane region" description="Helical" evidence="2">
    <location>
        <begin position="69"/>
        <end position="88"/>
    </location>
</feature>
<dbReference type="RefSeq" id="WP_091051320.1">
    <property type="nucleotide sequence ID" value="NZ_FNGF01000004.1"/>
</dbReference>
<evidence type="ECO:0000256" key="1">
    <source>
        <dbReference type="SAM" id="MobiDB-lite"/>
    </source>
</evidence>
<feature type="transmembrane region" description="Helical" evidence="2">
    <location>
        <begin position="151"/>
        <end position="170"/>
    </location>
</feature>
<gene>
    <name evidence="3" type="ORF">SAMN05216298_3326</name>
</gene>
<dbReference type="OrthoDB" id="3353560at2"/>
<keyword evidence="2" id="KW-0472">Membrane</keyword>
<feature type="transmembrane region" description="Helical" evidence="2">
    <location>
        <begin position="119"/>
        <end position="139"/>
    </location>
</feature>
<organism evidence="3 4">
    <name type="scientific">Glycomyces sambucus</name>
    <dbReference type="NCBI Taxonomy" id="380244"/>
    <lineage>
        <taxon>Bacteria</taxon>
        <taxon>Bacillati</taxon>
        <taxon>Actinomycetota</taxon>
        <taxon>Actinomycetes</taxon>
        <taxon>Glycomycetales</taxon>
        <taxon>Glycomycetaceae</taxon>
        <taxon>Glycomyces</taxon>
    </lineage>
</organism>
<feature type="transmembrane region" description="Helical" evidence="2">
    <location>
        <begin position="95"/>
        <end position="113"/>
    </location>
</feature>
<keyword evidence="4" id="KW-1185">Reference proteome</keyword>
<evidence type="ECO:0008006" key="5">
    <source>
        <dbReference type="Google" id="ProtNLM"/>
    </source>
</evidence>
<feature type="transmembrane region" description="Helical" evidence="2">
    <location>
        <begin position="209"/>
        <end position="228"/>
    </location>
</feature>